<feature type="region of interest" description="Disordered" evidence="2">
    <location>
        <begin position="488"/>
        <end position="599"/>
    </location>
</feature>
<protein>
    <recommendedName>
        <fullName evidence="1">Ubiquitin carboxyl-terminal hydrolase</fullName>
        <ecNumber evidence="1">3.4.19.12</ecNumber>
    </recommendedName>
</protein>
<keyword evidence="1" id="KW-0833">Ubl conjugation pathway</keyword>
<feature type="region of interest" description="Disordered" evidence="2">
    <location>
        <begin position="186"/>
        <end position="277"/>
    </location>
</feature>
<dbReference type="OrthoDB" id="2248014at2759"/>
<dbReference type="SUPFAM" id="SSF54001">
    <property type="entry name" value="Cysteine proteinases"/>
    <property type="match status" value="1"/>
</dbReference>
<keyword evidence="1" id="KW-0645">Protease</keyword>
<evidence type="ECO:0000256" key="1">
    <source>
        <dbReference type="RuleBase" id="RU366025"/>
    </source>
</evidence>
<feature type="region of interest" description="Disordered" evidence="2">
    <location>
        <begin position="620"/>
        <end position="642"/>
    </location>
</feature>
<feature type="compositionally biased region" description="Polar residues" evidence="2">
    <location>
        <begin position="523"/>
        <end position="548"/>
    </location>
</feature>
<dbReference type="AlphaFoldDB" id="A0A9P7N0Q8"/>
<dbReference type="CDD" id="cd02662">
    <property type="entry name" value="Peptidase_C19F"/>
    <property type="match status" value="1"/>
</dbReference>
<dbReference type="PANTHER" id="PTHR24006">
    <property type="entry name" value="UBIQUITIN CARBOXYL-TERMINAL HYDROLASE"/>
    <property type="match status" value="1"/>
</dbReference>
<dbReference type="GO" id="GO:0004843">
    <property type="term" value="F:cysteine-type deubiquitinase activity"/>
    <property type="evidence" value="ECO:0007669"/>
    <property type="project" value="UniProtKB-UniRule"/>
</dbReference>
<accession>A0A9P7N0Q8</accession>
<dbReference type="PROSITE" id="PS50235">
    <property type="entry name" value="USP_3"/>
    <property type="match status" value="1"/>
</dbReference>
<evidence type="ECO:0000313" key="5">
    <source>
        <dbReference type="EMBL" id="KAG5978421.1"/>
    </source>
</evidence>
<feature type="domain" description="USP" evidence="3">
    <location>
        <begin position="46"/>
        <end position="675"/>
    </location>
</feature>
<dbReference type="PROSITE" id="PS00972">
    <property type="entry name" value="USP_1"/>
    <property type="match status" value="1"/>
</dbReference>
<proteinExistence type="inferred from homology"/>
<feature type="compositionally biased region" description="Polar residues" evidence="2">
    <location>
        <begin position="196"/>
        <end position="205"/>
    </location>
</feature>
<comment type="catalytic activity">
    <reaction evidence="1">
        <text>Thiol-dependent hydrolysis of ester, thioester, amide, peptide and isopeptide bonds formed by the C-terminal Gly of ubiquitin (a 76-residue protein attached to proteins as an intracellular targeting signal).</text>
        <dbReference type="EC" id="3.4.19.12"/>
    </reaction>
</comment>
<dbReference type="InterPro" id="IPR050164">
    <property type="entry name" value="Peptidase_C19"/>
</dbReference>
<organism evidence="5 7">
    <name type="scientific">Claviceps arundinis</name>
    <dbReference type="NCBI Taxonomy" id="1623583"/>
    <lineage>
        <taxon>Eukaryota</taxon>
        <taxon>Fungi</taxon>
        <taxon>Dikarya</taxon>
        <taxon>Ascomycota</taxon>
        <taxon>Pezizomycotina</taxon>
        <taxon>Sordariomycetes</taxon>
        <taxon>Hypocreomycetidae</taxon>
        <taxon>Hypocreales</taxon>
        <taxon>Clavicipitaceae</taxon>
        <taxon>Claviceps</taxon>
    </lineage>
</organism>
<reference evidence="5 6" key="1">
    <citation type="journal article" date="2020" name="bioRxiv">
        <title>Whole genome comparisons of ergot fungi reveals the divergence and evolution of species within the genus Claviceps are the result of varying mechanisms driving genome evolution and host range expansion.</title>
        <authorList>
            <person name="Wyka S.A."/>
            <person name="Mondo S.J."/>
            <person name="Liu M."/>
            <person name="Dettman J."/>
            <person name="Nalam V."/>
            <person name="Broders K.D."/>
        </authorList>
    </citation>
    <scope>NUCLEOTIDE SEQUENCE</scope>
    <source>
        <strain evidence="5">CCC 1102</strain>
        <strain evidence="4 6">LM583</strain>
    </source>
</reference>
<evidence type="ECO:0000259" key="3">
    <source>
        <dbReference type="PROSITE" id="PS50235"/>
    </source>
</evidence>
<dbReference type="InterPro" id="IPR028889">
    <property type="entry name" value="USP"/>
</dbReference>
<dbReference type="Proteomes" id="UP000784919">
    <property type="component" value="Unassembled WGS sequence"/>
</dbReference>
<feature type="compositionally biased region" description="Polar residues" evidence="2">
    <location>
        <begin position="488"/>
        <end position="516"/>
    </location>
</feature>
<dbReference type="Pfam" id="PF00443">
    <property type="entry name" value="UCH"/>
    <property type="match status" value="1"/>
</dbReference>
<evidence type="ECO:0000313" key="6">
    <source>
        <dbReference type="Proteomes" id="UP000742024"/>
    </source>
</evidence>
<dbReference type="PANTHER" id="PTHR24006:SF904">
    <property type="entry name" value="UBIQUITIN CARBOXYL-TERMINAL HYDROLASE 16"/>
    <property type="match status" value="1"/>
</dbReference>
<dbReference type="GO" id="GO:0006508">
    <property type="term" value="P:proteolysis"/>
    <property type="evidence" value="ECO:0007669"/>
    <property type="project" value="UniProtKB-KW"/>
</dbReference>
<dbReference type="InterPro" id="IPR001394">
    <property type="entry name" value="Peptidase_C19_UCH"/>
</dbReference>
<dbReference type="Gene3D" id="3.90.70.10">
    <property type="entry name" value="Cysteine proteinases"/>
    <property type="match status" value="1"/>
</dbReference>
<dbReference type="EMBL" id="SRPR01000012">
    <property type="protein sequence ID" value="KAG5967492.1"/>
    <property type="molecule type" value="Genomic_DNA"/>
</dbReference>
<keyword evidence="1" id="KW-0378">Hydrolase</keyword>
<dbReference type="PROSITE" id="PS00973">
    <property type="entry name" value="USP_2"/>
    <property type="match status" value="1"/>
</dbReference>
<dbReference type="GO" id="GO:0016579">
    <property type="term" value="P:protein deubiquitination"/>
    <property type="evidence" value="ECO:0007669"/>
    <property type="project" value="InterPro"/>
</dbReference>
<dbReference type="GO" id="GO:0005829">
    <property type="term" value="C:cytosol"/>
    <property type="evidence" value="ECO:0007669"/>
    <property type="project" value="TreeGrafter"/>
</dbReference>
<evidence type="ECO:0000313" key="7">
    <source>
        <dbReference type="Proteomes" id="UP000784919"/>
    </source>
</evidence>
<evidence type="ECO:0000313" key="4">
    <source>
        <dbReference type="EMBL" id="KAG5967492.1"/>
    </source>
</evidence>
<keyword evidence="1" id="KW-0788">Thiol protease</keyword>
<dbReference type="GO" id="GO:0005634">
    <property type="term" value="C:nucleus"/>
    <property type="evidence" value="ECO:0007669"/>
    <property type="project" value="TreeGrafter"/>
</dbReference>
<evidence type="ECO:0000256" key="2">
    <source>
        <dbReference type="SAM" id="MobiDB-lite"/>
    </source>
</evidence>
<comment type="caution">
    <text evidence="5">The sequence shown here is derived from an EMBL/GenBank/DDBJ whole genome shotgun (WGS) entry which is preliminary data.</text>
</comment>
<sequence>MPQKPSSVISYAAGASLAAVALIYVFGPTFAIDHDASSSSKKITVVGLRNQANDCFINSVLQALAGLGDLRIYLIRETHRRRIQDPAVYANLIQPLGTAKLEEWKLQGLQDGLVTQGLKEMLDALNERPLHKKSVSALPFVRVLEAAFKQRISRQQQDAQEFLQIVAERLKDEYHAGQRARFFAGKNTLDGAPKNSVKTSMASNRGAQSHAADGSAGDDGGGSDGPRETPMPNGHKAANVREGPATNGTGEGEGDGNGEKNHESSSSSQGSQSDMDAEALHQMSLDSEEGFPLEGRYESHLECQTCHYKTKPREETFCTLTLAVPQVSSTSLGACFDDVFKTEFIDDFKCEMCRLLHVKSNLEHEMAISTSEPFIAQARASIGKLQTAIDTDPEQPPPDVDLGDIRYAPKRRITKTTRISIFPKVLALHLSRSIYGIGHITQKNSAKVAFPEKLPLGGLVERHQYKLLGTVTHRGGHNSGHYEAFRRQNQPSPFHNANTFQQSNVYSKTPTPTSTPEIVPRSTPHSSALSTPDLLSTTADTNWSTPSLVSLGDPPRSVPVEGKTVNRDSTSASASATASSSNGLGKEKEKDSETSSFRSVAASTKSALSKLAATPKLVGQDLIKMPSRRSSKKAKNEKPPAGKWWRVSDEKVREAKTGEVLGMQREVYLLFYELER</sequence>
<feature type="compositionally biased region" description="Low complexity" evidence="2">
    <location>
        <begin position="264"/>
        <end position="273"/>
    </location>
</feature>
<dbReference type="EC" id="3.4.19.12" evidence="1"/>
<dbReference type="Proteomes" id="UP000742024">
    <property type="component" value="Unassembled WGS sequence"/>
</dbReference>
<name>A0A9P7N0Q8_9HYPO</name>
<dbReference type="InterPro" id="IPR038765">
    <property type="entry name" value="Papain-like_cys_pep_sf"/>
</dbReference>
<keyword evidence="6" id="KW-1185">Reference proteome</keyword>
<dbReference type="InterPro" id="IPR018200">
    <property type="entry name" value="USP_CS"/>
</dbReference>
<gene>
    <name evidence="5" type="ORF">E4U56_002920</name>
    <name evidence="4" type="ORF">E4U57_000650</name>
</gene>
<feature type="compositionally biased region" description="Low complexity" evidence="2">
    <location>
        <begin position="206"/>
        <end position="215"/>
    </location>
</feature>
<dbReference type="EMBL" id="SRPS01000002">
    <property type="protein sequence ID" value="KAG5978421.1"/>
    <property type="molecule type" value="Genomic_DNA"/>
</dbReference>
<feature type="compositionally biased region" description="Low complexity" evidence="2">
    <location>
        <begin position="569"/>
        <end position="581"/>
    </location>
</feature>
<comment type="similarity">
    <text evidence="1">Belongs to the peptidase C19 family.</text>
</comment>